<dbReference type="GO" id="GO:0046872">
    <property type="term" value="F:metal ion binding"/>
    <property type="evidence" value="ECO:0007669"/>
    <property type="project" value="UniProtKB-KW"/>
</dbReference>
<comment type="cofactor">
    <cofactor evidence="1">
        <name>[4Fe-4S] cluster</name>
        <dbReference type="ChEBI" id="CHEBI:49883"/>
    </cofactor>
</comment>
<dbReference type="GO" id="GO:0005829">
    <property type="term" value="C:cytosol"/>
    <property type="evidence" value="ECO:0007669"/>
    <property type="project" value="TreeGrafter"/>
</dbReference>
<keyword evidence="4" id="KW-0408">Iron</keyword>
<feature type="domain" description="B12-binding" evidence="6">
    <location>
        <begin position="10"/>
        <end position="185"/>
    </location>
</feature>
<reference evidence="8" key="1">
    <citation type="journal article" date="2020" name="mSystems">
        <title>Genome- and Community-Level Interaction Insights into Carbon Utilization and Element Cycling Functions of Hydrothermarchaeota in Hydrothermal Sediment.</title>
        <authorList>
            <person name="Zhou Z."/>
            <person name="Liu Y."/>
            <person name="Xu W."/>
            <person name="Pan J."/>
            <person name="Luo Z.H."/>
            <person name="Li M."/>
        </authorList>
    </citation>
    <scope>NUCLEOTIDE SEQUENCE [LARGE SCALE GENOMIC DNA]</scope>
    <source>
        <strain evidence="8">SpSt-783</strain>
    </source>
</reference>
<dbReference type="InterPro" id="IPR006638">
    <property type="entry name" value="Elp3/MiaA/NifB-like_rSAM"/>
</dbReference>
<evidence type="ECO:0000256" key="5">
    <source>
        <dbReference type="ARBA" id="ARBA00023014"/>
    </source>
</evidence>
<dbReference type="GO" id="GO:0031419">
    <property type="term" value="F:cobalamin binding"/>
    <property type="evidence" value="ECO:0007669"/>
    <property type="project" value="InterPro"/>
</dbReference>
<dbReference type="SMART" id="SM00729">
    <property type="entry name" value="Elp3"/>
    <property type="match status" value="1"/>
</dbReference>
<evidence type="ECO:0000256" key="3">
    <source>
        <dbReference type="ARBA" id="ARBA00022723"/>
    </source>
</evidence>
<dbReference type="GO" id="GO:0003824">
    <property type="term" value="F:catalytic activity"/>
    <property type="evidence" value="ECO:0007669"/>
    <property type="project" value="InterPro"/>
</dbReference>
<feature type="domain" description="Radical SAM core" evidence="7">
    <location>
        <begin position="196"/>
        <end position="432"/>
    </location>
</feature>
<evidence type="ECO:0000256" key="2">
    <source>
        <dbReference type="ARBA" id="ARBA00022691"/>
    </source>
</evidence>
<dbReference type="Gene3D" id="3.40.50.280">
    <property type="entry name" value="Cobalamin-binding domain"/>
    <property type="match status" value="1"/>
</dbReference>
<keyword evidence="3" id="KW-0479">Metal-binding</keyword>
<sequence>MYSMRALLVNPWIYDFKAFDFWNKPMGLLIVADILKKAGFEIDFIDCMDRLSPFFKTKTKTDIYGRGKYHYEIIEKPKIYTNVPRRYKRYGIPEDVFIGCLRKIKRPDIIFITSSMTYWYLGVFNAIRIIKKEFSDVPVILGGLYATLCKEHSKKYSNADYVIPGSAEDCLIEFLNEKNYIKKRIDRESIAPDFSLYNSLNYGVIITSRGCPFKCSYCATKILASDFYYYDDKLILQQIAALAQKTNNIAFFDDALLCNPKFPLLLEKIIKQNLRLNLHSANGLHCRFIDKEIAKLMFEANFKTMYLSLETTNPDLQKRTGNKVNTDEFLNAVDILKQAGFTPNQIHVYLLFGIPYQSCEEVIDGIKLCRSLGVNPHLCEFSPIPYTEEFKKTGLDINADPLYHNNHFYTWYYQNKNSEIYTTIKKLLSNKRAI</sequence>
<dbReference type="Gene3D" id="3.20.20.70">
    <property type="entry name" value="Aldolase class I"/>
    <property type="match status" value="1"/>
</dbReference>
<evidence type="ECO:0000259" key="7">
    <source>
        <dbReference type="PROSITE" id="PS51918"/>
    </source>
</evidence>
<dbReference type="InterPro" id="IPR051198">
    <property type="entry name" value="BchE-like"/>
</dbReference>
<dbReference type="SFLD" id="SFLDG01082">
    <property type="entry name" value="B12-binding_domain_containing"/>
    <property type="match status" value="1"/>
</dbReference>
<dbReference type="SUPFAM" id="SSF52242">
    <property type="entry name" value="Cobalamin (vitamin B12)-binding domain"/>
    <property type="match status" value="1"/>
</dbReference>
<organism evidence="8">
    <name type="scientific">candidate division WOR-3 bacterium</name>
    <dbReference type="NCBI Taxonomy" id="2052148"/>
    <lineage>
        <taxon>Bacteria</taxon>
        <taxon>Bacteria division WOR-3</taxon>
    </lineage>
</organism>
<dbReference type="EMBL" id="DTHJ01000122">
    <property type="protein sequence ID" value="HHS63112.1"/>
    <property type="molecule type" value="Genomic_DNA"/>
</dbReference>
<dbReference type="InterPro" id="IPR007197">
    <property type="entry name" value="rSAM"/>
</dbReference>
<dbReference type="GO" id="GO:0051536">
    <property type="term" value="F:iron-sulfur cluster binding"/>
    <property type="evidence" value="ECO:0007669"/>
    <property type="project" value="UniProtKB-KW"/>
</dbReference>
<keyword evidence="5" id="KW-0411">Iron-sulfur</keyword>
<dbReference type="PROSITE" id="PS51332">
    <property type="entry name" value="B12_BINDING"/>
    <property type="match status" value="1"/>
</dbReference>
<dbReference type="SFLD" id="SFLDS00029">
    <property type="entry name" value="Radical_SAM"/>
    <property type="match status" value="1"/>
</dbReference>
<dbReference type="CDD" id="cd01335">
    <property type="entry name" value="Radical_SAM"/>
    <property type="match status" value="1"/>
</dbReference>
<gene>
    <name evidence="8" type="ORF">ENV70_05835</name>
</gene>
<accession>A0A7C6AGI2</accession>
<dbReference type="Pfam" id="PF04055">
    <property type="entry name" value="Radical_SAM"/>
    <property type="match status" value="1"/>
</dbReference>
<evidence type="ECO:0000256" key="4">
    <source>
        <dbReference type="ARBA" id="ARBA00023004"/>
    </source>
</evidence>
<dbReference type="PANTHER" id="PTHR43409">
    <property type="entry name" value="ANAEROBIC MAGNESIUM-PROTOPORPHYRIN IX MONOMETHYL ESTER CYCLASE-RELATED"/>
    <property type="match status" value="1"/>
</dbReference>
<dbReference type="AlphaFoldDB" id="A0A7C6AGI2"/>
<dbReference type="PROSITE" id="PS51918">
    <property type="entry name" value="RADICAL_SAM"/>
    <property type="match status" value="1"/>
</dbReference>
<dbReference type="PANTHER" id="PTHR43409:SF15">
    <property type="entry name" value="PUTATIVE-RELATED"/>
    <property type="match status" value="1"/>
</dbReference>
<dbReference type="SUPFAM" id="SSF102114">
    <property type="entry name" value="Radical SAM enzymes"/>
    <property type="match status" value="1"/>
</dbReference>
<evidence type="ECO:0000313" key="8">
    <source>
        <dbReference type="EMBL" id="HHS63112.1"/>
    </source>
</evidence>
<comment type="caution">
    <text evidence="8">The sequence shown here is derived from an EMBL/GenBank/DDBJ whole genome shotgun (WGS) entry which is preliminary data.</text>
</comment>
<dbReference type="InterPro" id="IPR058240">
    <property type="entry name" value="rSAM_sf"/>
</dbReference>
<name>A0A7C6AGI2_UNCW3</name>
<dbReference type="InterPro" id="IPR013785">
    <property type="entry name" value="Aldolase_TIM"/>
</dbReference>
<evidence type="ECO:0000259" key="6">
    <source>
        <dbReference type="PROSITE" id="PS51332"/>
    </source>
</evidence>
<protein>
    <submittedName>
        <fullName evidence="8">Radical SAM protein</fullName>
    </submittedName>
</protein>
<dbReference type="InterPro" id="IPR036724">
    <property type="entry name" value="Cobalamin-bd_sf"/>
</dbReference>
<keyword evidence="2" id="KW-0949">S-adenosyl-L-methionine</keyword>
<proteinExistence type="predicted"/>
<evidence type="ECO:0000256" key="1">
    <source>
        <dbReference type="ARBA" id="ARBA00001966"/>
    </source>
</evidence>
<dbReference type="InterPro" id="IPR006158">
    <property type="entry name" value="Cobalamin-bd"/>
</dbReference>